<dbReference type="RefSeq" id="WP_101628199.1">
    <property type="nucleotide sequence ID" value="NZ_PKKJ01000005.1"/>
</dbReference>
<comment type="caution">
    <text evidence="6">The sequence shown here is derived from an EMBL/GenBank/DDBJ whole genome shotgun (WGS) entry which is preliminary data.</text>
</comment>
<organism evidence="6 7">
    <name type="scientific">Schaalia turicensis</name>
    <dbReference type="NCBI Taxonomy" id="131111"/>
    <lineage>
        <taxon>Bacteria</taxon>
        <taxon>Bacillati</taxon>
        <taxon>Actinomycetota</taxon>
        <taxon>Actinomycetes</taxon>
        <taxon>Actinomycetales</taxon>
        <taxon>Actinomycetaceae</taxon>
        <taxon>Schaalia</taxon>
    </lineage>
</organism>
<dbReference type="PANTHER" id="PTHR43792">
    <property type="entry name" value="GNAT FAMILY, PUTATIVE (AFU_ORTHOLOGUE AFUA_3G00765)-RELATED-RELATED"/>
    <property type="match status" value="1"/>
</dbReference>
<evidence type="ECO:0000313" key="7">
    <source>
        <dbReference type="Proteomes" id="UP000234545"/>
    </source>
</evidence>
<dbReference type="PROSITE" id="PS51186">
    <property type="entry name" value="GNAT"/>
    <property type="match status" value="1"/>
</dbReference>
<dbReference type="OrthoDB" id="9795188at2"/>
<dbReference type="InterPro" id="IPR051531">
    <property type="entry name" value="N-acetyltransferase"/>
</dbReference>
<dbReference type="EMBL" id="PKKJ01000005">
    <property type="protein sequence ID" value="PKY66220.1"/>
    <property type="molecule type" value="Genomic_DNA"/>
</dbReference>
<feature type="region of interest" description="Disordered" evidence="4">
    <location>
        <begin position="176"/>
        <end position="197"/>
    </location>
</feature>
<dbReference type="PANTHER" id="PTHR43792:SF8">
    <property type="entry name" value="[RIBOSOMAL PROTEIN US5]-ALANINE N-ACETYLTRANSFERASE"/>
    <property type="match status" value="1"/>
</dbReference>
<dbReference type="Pfam" id="PF13302">
    <property type="entry name" value="Acetyltransf_3"/>
    <property type="match status" value="1"/>
</dbReference>
<evidence type="ECO:0000259" key="5">
    <source>
        <dbReference type="PROSITE" id="PS51186"/>
    </source>
</evidence>
<dbReference type="CDD" id="cd11530">
    <property type="entry name" value="NTP-PPase_DR2231_like"/>
    <property type="match status" value="1"/>
</dbReference>
<dbReference type="Proteomes" id="UP000234545">
    <property type="component" value="Unassembled WGS sequence"/>
</dbReference>
<evidence type="ECO:0000256" key="4">
    <source>
        <dbReference type="SAM" id="MobiDB-lite"/>
    </source>
</evidence>
<dbReference type="Gene3D" id="1.10.3420.10">
    <property type="entry name" value="putative ntp pyrophosphohydrolase like domain"/>
    <property type="match status" value="1"/>
</dbReference>
<proteinExistence type="inferred from homology"/>
<keyword evidence="2" id="KW-0012">Acyltransferase</keyword>
<dbReference type="InterPro" id="IPR000182">
    <property type="entry name" value="GNAT_dom"/>
</dbReference>
<comment type="similarity">
    <text evidence="3">Belongs to the acetyltransferase family. RimJ subfamily.</text>
</comment>
<evidence type="ECO:0000256" key="3">
    <source>
        <dbReference type="ARBA" id="ARBA00038502"/>
    </source>
</evidence>
<evidence type="ECO:0000313" key="6">
    <source>
        <dbReference type="EMBL" id="PKY66220.1"/>
    </source>
</evidence>
<dbReference type="InterPro" id="IPR023292">
    <property type="entry name" value="NTP_PyroPHydrolase-like_dom_sf"/>
</dbReference>
<dbReference type="Pfam" id="PF01503">
    <property type="entry name" value="PRA-PH"/>
    <property type="match status" value="1"/>
</dbReference>
<dbReference type="Gene3D" id="3.40.630.30">
    <property type="match status" value="1"/>
</dbReference>
<feature type="domain" description="N-acetyltransferase" evidence="5">
    <location>
        <begin position="14"/>
        <end position="177"/>
    </location>
</feature>
<dbReference type="SUPFAM" id="SSF55729">
    <property type="entry name" value="Acyl-CoA N-acyltransferases (Nat)"/>
    <property type="match status" value="1"/>
</dbReference>
<accession>A0A2I1I526</accession>
<sequence length="346" mass="38684">MSKTVSQTLQGSRVTLVPMNLDFVDAITEVFQDARISETTTVPHPYTRDMAVEHLSRSEESWKNGNADWAILSAKNQRFLGRLEFWRGQRDPKSAEVGYFIRTDAWGEGFMTEALGLAVDFAFEQMDVTRIDWYCHVENWGSWKPAWRNGFKREGIRRRAEGPDLWQASLLVTDTREPKTPWDGPGAGQGPALDPSRPGKLVEQFHRTYSMPVRLGTGALPTIDYERLNMRMSLIREEFAELMGAVYGPVARSLVEEATEKAVDGDDHTRDLIETADALADLVYVIYGMAIESGIDLDAVLAEVQASNLSKLMPDGSVKLREDGKVLKGPNFFVPNIARALGVDQG</sequence>
<dbReference type="GO" id="GO:0016747">
    <property type="term" value="F:acyltransferase activity, transferring groups other than amino-acyl groups"/>
    <property type="evidence" value="ECO:0007669"/>
    <property type="project" value="InterPro"/>
</dbReference>
<dbReference type="InterPro" id="IPR016181">
    <property type="entry name" value="Acyl_CoA_acyltransferase"/>
</dbReference>
<dbReference type="AlphaFoldDB" id="A0A2I1I526"/>
<name>A0A2I1I526_9ACTO</name>
<evidence type="ECO:0000256" key="1">
    <source>
        <dbReference type="ARBA" id="ARBA00022679"/>
    </source>
</evidence>
<keyword evidence="1" id="KW-0808">Transferase</keyword>
<evidence type="ECO:0000256" key="2">
    <source>
        <dbReference type="ARBA" id="ARBA00023315"/>
    </source>
</evidence>
<protein>
    <submittedName>
        <fullName evidence="6">Phosphoribosyl-ATP diphosphatase</fullName>
    </submittedName>
</protein>
<gene>
    <name evidence="6" type="ORF">CYJ25_05555</name>
</gene>
<dbReference type="InterPro" id="IPR033653">
    <property type="entry name" value="NTP-PPase_DR2231-like"/>
</dbReference>
<dbReference type="InterPro" id="IPR021130">
    <property type="entry name" value="PRib-ATP_PPHydrolase-like"/>
</dbReference>
<reference evidence="6 7" key="1">
    <citation type="submission" date="2017-12" db="EMBL/GenBank/DDBJ databases">
        <title>Phylogenetic diversity of female urinary microbiome.</title>
        <authorList>
            <person name="Thomas-White K."/>
            <person name="Wolfe A.J."/>
        </authorList>
    </citation>
    <scope>NUCLEOTIDE SEQUENCE [LARGE SCALE GENOMIC DNA]</scope>
    <source>
        <strain evidence="6 7">UMB0250</strain>
    </source>
</reference>